<feature type="transmembrane region" description="Helical" evidence="1">
    <location>
        <begin position="216"/>
        <end position="233"/>
    </location>
</feature>
<feature type="transmembrane region" description="Helical" evidence="1">
    <location>
        <begin position="141"/>
        <end position="160"/>
    </location>
</feature>
<reference evidence="2 3" key="1">
    <citation type="submission" date="2019-07" db="EMBL/GenBank/DDBJ databases">
        <title>The pathways for chlorine oxyanion respiration interact through the shared metabolite chlorate.</title>
        <authorList>
            <person name="Barnum T.P."/>
            <person name="Cheng Y."/>
            <person name="Hill K.A."/>
            <person name="Lucas L.N."/>
            <person name="Carlson H.K."/>
            <person name="Coates J.D."/>
        </authorList>
    </citation>
    <scope>NUCLEOTIDE SEQUENCE [LARGE SCALE GENOMIC DNA]</scope>
    <source>
        <strain evidence="2 3">SFB-1</strain>
    </source>
</reference>
<keyword evidence="1" id="KW-0812">Transmembrane</keyword>
<dbReference type="Pfam" id="PF05940">
    <property type="entry name" value="NnrS"/>
    <property type="match status" value="1"/>
</dbReference>
<feature type="transmembrane region" description="Helical" evidence="1">
    <location>
        <begin position="55"/>
        <end position="75"/>
    </location>
</feature>
<keyword evidence="1" id="KW-0472">Membrane</keyword>
<proteinExistence type="predicted"/>
<dbReference type="EMBL" id="VMNI01000003">
    <property type="protein sequence ID" value="TVO79220.1"/>
    <property type="molecule type" value="Genomic_DNA"/>
</dbReference>
<accession>A0A557SPB1</accession>
<evidence type="ECO:0000313" key="2">
    <source>
        <dbReference type="EMBL" id="TVO79220.1"/>
    </source>
</evidence>
<feature type="transmembrane region" description="Helical" evidence="1">
    <location>
        <begin position="172"/>
        <end position="195"/>
    </location>
</feature>
<evidence type="ECO:0000313" key="3">
    <source>
        <dbReference type="Proteomes" id="UP000318349"/>
    </source>
</evidence>
<name>A0A557SPB1_9RHOO</name>
<dbReference type="InterPro" id="IPR010266">
    <property type="entry name" value="NnrS"/>
</dbReference>
<sequence>MLKRLLAAPILLCAFRPLFLLAAVAAVLCMAAWLGFLLLGLPLPAVPGGPVVWHAHELLFGFTFAAIAGFVLTAVPEFVDGPAAPRPAVLALVLLWLGARLAWSASGAVGPWPAAVLNVAPVLVLIALVAPMLWRDPARRHLSILWALLAWLGGTVGFYAEALRGEPPLRSLHAAIGVVMVLVVIVMSRISMNVVNSALDTLGETTVSYLARPPRRHLAVACIVLFTLADVLVPGAPTAGWLALATAAALFNLLNDWHLGRVLLRRWVLMLYAVYVAMALGYALIGLALLAGVGSVSGGRHLLAIGALGLSIFVVMNIAGRIHTGRELDARRWIPVAAGVLLLAAVGRAGWSWWPADGALLLWLAGGGWLFAFGGFIAHYLPLYLQPRPDGGLGCEGVMDSD</sequence>
<feature type="transmembrane region" description="Helical" evidence="1">
    <location>
        <begin position="112"/>
        <end position="134"/>
    </location>
</feature>
<keyword evidence="1" id="KW-1133">Transmembrane helix</keyword>
<gene>
    <name evidence="2" type="ORF">FHP89_03280</name>
</gene>
<feature type="transmembrane region" description="Helical" evidence="1">
    <location>
        <begin position="239"/>
        <end position="255"/>
    </location>
</feature>
<protein>
    <submittedName>
        <fullName evidence="2">NnrS family protein</fullName>
    </submittedName>
</protein>
<dbReference type="Proteomes" id="UP000318349">
    <property type="component" value="Unassembled WGS sequence"/>
</dbReference>
<comment type="caution">
    <text evidence="2">The sequence shown here is derived from an EMBL/GenBank/DDBJ whole genome shotgun (WGS) entry which is preliminary data.</text>
</comment>
<feature type="transmembrane region" description="Helical" evidence="1">
    <location>
        <begin position="302"/>
        <end position="320"/>
    </location>
</feature>
<feature type="transmembrane region" description="Helical" evidence="1">
    <location>
        <begin position="360"/>
        <end position="381"/>
    </location>
</feature>
<dbReference type="AlphaFoldDB" id="A0A557SPB1"/>
<feature type="transmembrane region" description="Helical" evidence="1">
    <location>
        <begin position="332"/>
        <end position="354"/>
    </location>
</feature>
<organism evidence="2 3">
    <name type="scientific">Denitromonas halophila</name>
    <dbReference type="NCBI Taxonomy" id="1629404"/>
    <lineage>
        <taxon>Bacteria</taxon>
        <taxon>Pseudomonadati</taxon>
        <taxon>Pseudomonadota</taxon>
        <taxon>Betaproteobacteria</taxon>
        <taxon>Rhodocyclales</taxon>
        <taxon>Zoogloeaceae</taxon>
        <taxon>Denitromonas</taxon>
    </lineage>
</organism>
<evidence type="ECO:0000256" key="1">
    <source>
        <dbReference type="SAM" id="Phobius"/>
    </source>
</evidence>
<feature type="transmembrane region" description="Helical" evidence="1">
    <location>
        <begin position="87"/>
        <end position="106"/>
    </location>
</feature>
<feature type="transmembrane region" description="Helical" evidence="1">
    <location>
        <begin position="267"/>
        <end position="290"/>
    </location>
</feature>